<dbReference type="Proteomes" id="UP000316225">
    <property type="component" value="Unassembled WGS sequence"/>
</dbReference>
<evidence type="ECO:0000259" key="1">
    <source>
        <dbReference type="SMART" id="SM00860"/>
    </source>
</evidence>
<accession>A0A562NTY7</accession>
<proteinExistence type="predicted"/>
<gene>
    <name evidence="2" type="ORF">IQ24_01031</name>
</gene>
<dbReference type="InterPro" id="IPR037883">
    <property type="entry name" value="Knr4/Smi1-like_sf"/>
</dbReference>
<dbReference type="RefSeq" id="WP_158637477.1">
    <property type="nucleotide sequence ID" value="NZ_VLKU01000003.1"/>
</dbReference>
<dbReference type="AlphaFoldDB" id="A0A562NTY7"/>
<dbReference type="OrthoDB" id="4827574at2"/>
<keyword evidence="3" id="KW-1185">Reference proteome</keyword>
<feature type="domain" description="Knr4/Smi1-like" evidence="1">
    <location>
        <begin position="15"/>
        <end position="150"/>
    </location>
</feature>
<dbReference type="EMBL" id="VLKU01000003">
    <property type="protein sequence ID" value="TWI35674.1"/>
    <property type="molecule type" value="Genomic_DNA"/>
</dbReference>
<evidence type="ECO:0000313" key="3">
    <source>
        <dbReference type="Proteomes" id="UP000316225"/>
    </source>
</evidence>
<name>A0A562NTY7_9RHOB</name>
<reference evidence="2 3" key="1">
    <citation type="journal article" date="2015" name="Stand. Genomic Sci.">
        <title>Genomic Encyclopedia of Bacterial and Archaeal Type Strains, Phase III: the genomes of soil and plant-associated and newly described type strains.</title>
        <authorList>
            <person name="Whitman W.B."/>
            <person name="Woyke T."/>
            <person name="Klenk H.P."/>
            <person name="Zhou Y."/>
            <person name="Lilburn T.G."/>
            <person name="Beck B.J."/>
            <person name="De Vos P."/>
            <person name="Vandamme P."/>
            <person name="Eisen J.A."/>
            <person name="Garrity G."/>
            <person name="Hugenholtz P."/>
            <person name="Kyrpides N.C."/>
        </authorList>
    </citation>
    <scope>NUCLEOTIDE SEQUENCE [LARGE SCALE GENOMIC DNA]</scope>
    <source>
        <strain evidence="2 3">CGMCC 1.5364</strain>
    </source>
</reference>
<dbReference type="Pfam" id="PF09346">
    <property type="entry name" value="SMI1_KNR4"/>
    <property type="match status" value="1"/>
</dbReference>
<dbReference type="SUPFAM" id="SSF160631">
    <property type="entry name" value="SMI1/KNR4-like"/>
    <property type="match status" value="1"/>
</dbReference>
<sequence>MASITWSPYKSGLPEVTDADLNEVEAARGVKLPADYRETVKAHRGDIPTPGVANVGEAQIPVNALFFVKKDATENNSYNMWSYIEDMDGELGDLAARLVPFTSDSSHGIFVFDYRNGDTPSVSLVDMDLTEEEDGLITPVAGSFADFLNGLHD</sequence>
<evidence type="ECO:0000313" key="2">
    <source>
        <dbReference type="EMBL" id="TWI35674.1"/>
    </source>
</evidence>
<comment type="caution">
    <text evidence="2">The sequence shown here is derived from an EMBL/GenBank/DDBJ whole genome shotgun (WGS) entry which is preliminary data.</text>
</comment>
<organism evidence="2 3">
    <name type="scientific">Paracoccus sulfuroxidans</name>
    <dbReference type="NCBI Taxonomy" id="384678"/>
    <lineage>
        <taxon>Bacteria</taxon>
        <taxon>Pseudomonadati</taxon>
        <taxon>Pseudomonadota</taxon>
        <taxon>Alphaproteobacteria</taxon>
        <taxon>Rhodobacterales</taxon>
        <taxon>Paracoccaceae</taxon>
        <taxon>Paracoccus</taxon>
    </lineage>
</organism>
<dbReference type="SMART" id="SM00860">
    <property type="entry name" value="SMI1_KNR4"/>
    <property type="match status" value="1"/>
</dbReference>
<protein>
    <submittedName>
        <fullName evidence="2">SUKH superfamily protein</fullName>
    </submittedName>
</protein>
<dbReference type="InterPro" id="IPR018958">
    <property type="entry name" value="Knr4/Smi1-like_dom"/>
</dbReference>
<dbReference type="Gene3D" id="3.40.1580.10">
    <property type="entry name" value="SMI1/KNR4-like"/>
    <property type="match status" value="1"/>
</dbReference>